<name>A0A815XW90_9BILA</name>
<reference evidence="2" key="1">
    <citation type="submission" date="2021-02" db="EMBL/GenBank/DDBJ databases">
        <authorList>
            <person name="Nowell W R."/>
        </authorList>
    </citation>
    <scope>NUCLEOTIDE SEQUENCE</scope>
</reference>
<dbReference type="Proteomes" id="UP000677228">
    <property type="component" value="Unassembled WGS sequence"/>
</dbReference>
<dbReference type="AlphaFoldDB" id="A0A815XW90"/>
<dbReference type="Proteomes" id="UP000682733">
    <property type="component" value="Unassembled WGS sequence"/>
</dbReference>
<dbReference type="EMBL" id="CAJNOQ010028577">
    <property type="protein sequence ID" value="CAF1562603.1"/>
    <property type="molecule type" value="Genomic_DNA"/>
</dbReference>
<dbReference type="EMBL" id="CAJOBC010094342">
    <property type="protein sequence ID" value="CAF4424207.1"/>
    <property type="molecule type" value="Genomic_DNA"/>
</dbReference>
<dbReference type="EMBL" id="CAJOBA010022210">
    <property type="protein sequence ID" value="CAF3915882.1"/>
    <property type="molecule type" value="Genomic_DNA"/>
</dbReference>
<keyword evidence="5" id="KW-1185">Reference proteome</keyword>
<dbReference type="Proteomes" id="UP000681722">
    <property type="component" value="Unassembled WGS sequence"/>
</dbReference>
<evidence type="ECO:0000313" key="2">
    <source>
        <dbReference type="EMBL" id="CAF1562603.1"/>
    </source>
</evidence>
<evidence type="ECO:0000313" key="1">
    <source>
        <dbReference type="EMBL" id="CAF1131686.1"/>
    </source>
</evidence>
<dbReference type="Proteomes" id="UP000663829">
    <property type="component" value="Unassembled WGS sequence"/>
</dbReference>
<evidence type="ECO:0000313" key="3">
    <source>
        <dbReference type="EMBL" id="CAF3915882.1"/>
    </source>
</evidence>
<organism evidence="2 5">
    <name type="scientific">Didymodactylos carnosus</name>
    <dbReference type="NCBI Taxonomy" id="1234261"/>
    <lineage>
        <taxon>Eukaryota</taxon>
        <taxon>Metazoa</taxon>
        <taxon>Spiralia</taxon>
        <taxon>Gnathifera</taxon>
        <taxon>Rotifera</taxon>
        <taxon>Eurotatoria</taxon>
        <taxon>Bdelloidea</taxon>
        <taxon>Philodinida</taxon>
        <taxon>Philodinidae</taxon>
        <taxon>Didymodactylos</taxon>
    </lineage>
</organism>
<sequence>MSSTTLGLIKKNLQKEISYDDAYTLLREADPVNAINTLPMCPDGGTLWLFPDNGDSKQAKDYVYDGYLMPLDKRRTYPPHEPYIEHERYFAYTKDKKRDNRFKKIVFQLHKDCTVVEEALVNGHTHRIPLLSLVFCLGNTKLPLRAPNNKNNKKHFINYSRSKSSTIISAKTLLA</sequence>
<evidence type="ECO:0000313" key="5">
    <source>
        <dbReference type="Proteomes" id="UP000663829"/>
    </source>
</evidence>
<proteinExistence type="predicted"/>
<evidence type="ECO:0000313" key="4">
    <source>
        <dbReference type="EMBL" id="CAF4424207.1"/>
    </source>
</evidence>
<comment type="caution">
    <text evidence="2">The sequence shown here is derived from an EMBL/GenBank/DDBJ whole genome shotgun (WGS) entry which is preliminary data.</text>
</comment>
<gene>
    <name evidence="2" type="ORF">GPM918_LOCUS39859</name>
    <name evidence="1" type="ORF">OVA965_LOCUS20685</name>
    <name evidence="4" type="ORF">SRO942_LOCUS40768</name>
    <name evidence="3" type="ORF">TMI583_LOCUS21144</name>
</gene>
<protein>
    <submittedName>
        <fullName evidence="2">Uncharacterized protein</fullName>
    </submittedName>
</protein>
<dbReference type="EMBL" id="CAJNOK010011084">
    <property type="protein sequence ID" value="CAF1131686.1"/>
    <property type="molecule type" value="Genomic_DNA"/>
</dbReference>
<accession>A0A815XW90</accession>